<gene>
    <name evidence="1" type="ORF">EDC30_1236</name>
</gene>
<dbReference type="Proteomes" id="UP000295382">
    <property type="component" value="Unassembled WGS sequence"/>
</dbReference>
<protein>
    <submittedName>
        <fullName evidence="1">Uncharacterized protein</fullName>
    </submittedName>
</protein>
<name>A0A4R3HQI6_PAULE</name>
<comment type="caution">
    <text evidence="1">The sequence shown here is derived from an EMBL/GenBank/DDBJ whole genome shotgun (WGS) entry which is preliminary data.</text>
</comment>
<proteinExistence type="predicted"/>
<reference evidence="1 2" key="1">
    <citation type="submission" date="2019-03" db="EMBL/GenBank/DDBJ databases">
        <title>Genomic Encyclopedia of Type Strains, Phase IV (KMG-IV): sequencing the most valuable type-strain genomes for metagenomic binning, comparative biology and taxonomic classification.</title>
        <authorList>
            <person name="Goeker M."/>
        </authorList>
    </citation>
    <scope>NUCLEOTIDE SEQUENCE [LARGE SCALE GENOMIC DNA]</scope>
    <source>
        <strain evidence="1 2">DSM 7445</strain>
    </source>
</reference>
<dbReference type="AlphaFoldDB" id="A0A4R3HQI6"/>
<evidence type="ECO:0000313" key="2">
    <source>
        <dbReference type="Proteomes" id="UP000295382"/>
    </source>
</evidence>
<evidence type="ECO:0000313" key="1">
    <source>
        <dbReference type="EMBL" id="TCS32442.1"/>
    </source>
</evidence>
<sequence length="189" mass="21684">MRRYVAIFLGVVAVYGLCTYDAYKTYYDYRQLCVRDGGLQLFQKVERNVGWSAEDLNVAKGYQRLLKDLAFVRAPNANGEMVDVTYKGVGVWGADASYNMPGADFSKPVRYHINVTTQQEKESSRIHKGIVTVTDLKTGKVAYQWNQYSFYWRHTDQPIRSLLVPSGVIRCPRSDTLPNFNEINARTYK</sequence>
<dbReference type="EMBL" id="SLZQ01000023">
    <property type="protein sequence ID" value="TCS32442.1"/>
    <property type="molecule type" value="Genomic_DNA"/>
</dbReference>
<keyword evidence="2" id="KW-1185">Reference proteome</keyword>
<accession>A0A4R3HQI6</accession>
<organism evidence="1 2">
    <name type="scientific">Paucimonas lemoignei</name>
    <name type="common">Pseudomonas lemoignei</name>
    <dbReference type="NCBI Taxonomy" id="29443"/>
    <lineage>
        <taxon>Bacteria</taxon>
        <taxon>Pseudomonadati</taxon>
        <taxon>Pseudomonadota</taxon>
        <taxon>Betaproteobacteria</taxon>
        <taxon>Burkholderiales</taxon>
        <taxon>Burkholderiaceae</taxon>
        <taxon>Paucimonas</taxon>
    </lineage>
</organism>